<dbReference type="Proteomes" id="UP000601435">
    <property type="component" value="Unassembled WGS sequence"/>
</dbReference>
<name>A0A813A673_9DINO</name>
<comment type="caution">
    <text evidence="1">The sequence shown here is derived from an EMBL/GenBank/DDBJ whole genome shotgun (WGS) entry which is preliminary data.</text>
</comment>
<accession>A0A813A673</accession>
<evidence type="ECO:0000313" key="1">
    <source>
        <dbReference type="EMBL" id="CAE7855381.1"/>
    </source>
</evidence>
<feature type="non-terminal residue" evidence="1">
    <location>
        <position position="209"/>
    </location>
</feature>
<proteinExistence type="predicted"/>
<gene>
    <name evidence="1" type="ORF">SNEC2469_LOCUS26819</name>
</gene>
<reference evidence="1" key="1">
    <citation type="submission" date="2021-02" db="EMBL/GenBank/DDBJ databases">
        <authorList>
            <person name="Dougan E. K."/>
            <person name="Rhodes N."/>
            <person name="Thang M."/>
            <person name="Chan C."/>
        </authorList>
    </citation>
    <scope>NUCLEOTIDE SEQUENCE</scope>
</reference>
<dbReference type="AlphaFoldDB" id="A0A813A673"/>
<evidence type="ECO:0000313" key="2">
    <source>
        <dbReference type="Proteomes" id="UP000601435"/>
    </source>
</evidence>
<organism evidence="1 2">
    <name type="scientific">Symbiodinium necroappetens</name>
    <dbReference type="NCBI Taxonomy" id="1628268"/>
    <lineage>
        <taxon>Eukaryota</taxon>
        <taxon>Sar</taxon>
        <taxon>Alveolata</taxon>
        <taxon>Dinophyceae</taxon>
        <taxon>Suessiales</taxon>
        <taxon>Symbiodiniaceae</taxon>
        <taxon>Symbiodinium</taxon>
    </lineage>
</organism>
<keyword evidence="2" id="KW-1185">Reference proteome</keyword>
<protein>
    <submittedName>
        <fullName evidence="1">Uncharacterized protein</fullName>
    </submittedName>
</protein>
<dbReference type="EMBL" id="CAJNJA010055392">
    <property type="protein sequence ID" value="CAE7855381.1"/>
    <property type="molecule type" value="Genomic_DNA"/>
</dbReference>
<sequence length="209" mass="24051">EVRDMKIRLAQPGEPVEQVDKDIWKERARQFLKREAGRQHELEQDTAVVRKRLRPPARLPSFDLLLAKNNALACVTGNGLDAYVPKDTEPRRNLNRKWWSEVTEAWTEFVATADKGDPLIAATVRRMSRFGAGVAVDQFIQDMRDGSSNFLHRRGESVQPSRWFTWQDAIMKRLANPADLHLQYLVMLFHGISMGYLAPSCKFLFNQQA</sequence>